<dbReference type="Proteomes" id="UP000007947">
    <property type="component" value="Chromosome"/>
</dbReference>
<dbReference type="InterPro" id="IPR037171">
    <property type="entry name" value="NagB/RpiA_transferase-like"/>
</dbReference>
<dbReference type="KEGG" id="mph:MLP_44300"/>
<dbReference type="InterPro" id="IPR024185">
    <property type="entry name" value="FTHF_cligase-like_sf"/>
</dbReference>
<dbReference type="HOGENOM" id="CLU_090664_0_0_11"/>
<name>F5XTJ5_MICPN</name>
<dbReference type="OrthoDB" id="9794187at2"/>
<dbReference type="EMBL" id="AP012204">
    <property type="protein sequence ID" value="BAK37444.1"/>
    <property type="molecule type" value="Genomic_DNA"/>
</dbReference>
<gene>
    <name evidence="2" type="ordered locus">MLP_44300</name>
</gene>
<dbReference type="STRING" id="1032480.MLP_44300"/>
<dbReference type="Pfam" id="PF02589">
    <property type="entry name" value="LUD_dom"/>
    <property type="match status" value="1"/>
</dbReference>
<feature type="domain" description="LUD" evidence="1">
    <location>
        <begin position="122"/>
        <end position="212"/>
    </location>
</feature>
<organism evidence="2 3">
    <name type="scientific">Microlunatus phosphovorus (strain ATCC 700054 / DSM 10555 / JCM 9379 / NBRC 101784 / NCIMB 13414 / VKM Ac-1990 / NM-1)</name>
    <dbReference type="NCBI Taxonomy" id="1032480"/>
    <lineage>
        <taxon>Bacteria</taxon>
        <taxon>Bacillati</taxon>
        <taxon>Actinomycetota</taxon>
        <taxon>Actinomycetes</taxon>
        <taxon>Propionibacteriales</taxon>
        <taxon>Propionibacteriaceae</taxon>
        <taxon>Microlunatus</taxon>
    </lineage>
</organism>
<dbReference type="eggNOG" id="COG1556">
    <property type="taxonomic scope" value="Bacteria"/>
</dbReference>
<dbReference type="AlphaFoldDB" id="F5XTJ5"/>
<proteinExistence type="predicted"/>
<reference evidence="2 3" key="1">
    <citation type="submission" date="2011-05" db="EMBL/GenBank/DDBJ databases">
        <title>Whole genome sequence of Microlunatus phosphovorus NM-1.</title>
        <authorList>
            <person name="Hosoyama A."/>
            <person name="Sasaki K."/>
            <person name="Harada T."/>
            <person name="Igarashi R."/>
            <person name="Kawakoshi A."/>
            <person name="Sasagawa M."/>
            <person name="Fukada J."/>
            <person name="Nakamura S."/>
            <person name="Katano Y."/>
            <person name="Hanada S."/>
            <person name="Kamagata Y."/>
            <person name="Nakamura N."/>
            <person name="Yamazaki S."/>
            <person name="Fujita N."/>
        </authorList>
    </citation>
    <scope>NUCLEOTIDE SEQUENCE [LARGE SCALE GENOMIC DNA]</scope>
    <source>
        <strain evidence="3">ATCC 700054 / DSM 10555 / JCM 9379 / NBRC 101784 / NCIMB 13414 / VKM Ac-1990 / NM-1</strain>
    </source>
</reference>
<dbReference type="RefSeq" id="WP_013865278.1">
    <property type="nucleotide sequence ID" value="NC_015635.1"/>
</dbReference>
<dbReference type="PANTHER" id="PTHR43682:SF1">
    <property type="entry name" value="LACTATE UTILIZATION PROTEIN C"/>
    <property type="match status" value="1"/>
</dbReference>
<dbReference type="SUPFAM" id="SSF100950">
    <property type="entry name" value="NagB/RpiA/CoA transferase-like"/>
    <property type="match status" value="1"/>
</dbReference>
<dbReference type="InterPro" id="IPR003741">
    <property type="entry name" value="LUD_dom"/>
</dbReference>
<evidence type="ECO:0000313" key="3">
    <source>
        <dbReference type="Proteomes" id="UP000007947"/>
    </source>
</evidence>
<evidence type="ECO:0000259" key="1">
    <source>
        <dbReference type="Pfam" id="PF02589"/>
    </source>
</evidence>
<accession>F5XTJ5</accession>
<dbReference type="PANTHER" id="PTHR43682">
    <property type="entry name" value="LACTATE UTILIZATION PROTEIN C"/>
    <property type="match status" value="1"/>
</dbReference>
<dbReference type="Gene3D" id="3.40.50.10420">
    <property type="entry name" value="NagB/RpiA/CoA transferase-like"/>
    <property type="match status" value="1"/>
</dbReference>
<sequence length="215" mass="22732">MSARQEILARIARAHELAPPSVAPAYADVDRSYRDQPNRSMDDVVELLVDRLEDYKALVRTSTQAELATTVAAAVADRGLTTLVVPPGLPPAWTAEVSAELHRDSAEAPLSVAALDQLGGTVTGCAVAAAETGTLVLDASPDQGRRALTLVPDYHLCVVAQSAVVPDVPEMLARLQADRPLTMISGPSATSDIELNRVEGVHGPRVLEVIIVMDS</sequence>
<evidence type="ECO:0000313" key="2">
    <source>
        <dbReference type="EMBL" id="BAK37444.1"/>
    </source>
</evidence>
<keyword evidence="3" id="KW-1185">Reference proteome</keyword>
<protein>
    <recommendedName>
        <fullName evidence="1">LUD domain-containing protein</fullName>
    </recommendedName>
</protein>